<evidence type="ECO:0000313" key="8">
    <source>
        <dbReference type="EMBL" id="ELW62925.1"/>
    </source>
</evidence>
<dbReference type="Pfam" id="PF05916">
    <property type="entry name" value="Sld5"/>
    <property type="match status" value="1"/>
</dbReference>
<dbReference type="CDD" id="cd11712">
    <property type="entry name" value="GINS_A_psf2"/>
    <property type="match status" value="1"/>
</dbReference>
<keyword evidence="3" id="KW-0235">DNA replication</keyword>
<dbReference type="InterPro" id="IPR021151">
    <property type="entry name" value="GINS_A"/>
</dbReference>
<dbReference type="InterPro" id="IPR007257">
    <property type="entry name" value="GINS_Psf2"/>
</dbReference>
<dbReference type="EMBL" id="KB320797">
    <property type="protein sequence ID" value="ELW62925.1"/>
    <property type="molecule type" value="Genomic_DNA"/>
</dbReference>
<dbReference type="GO" id="GO:0000811">
    <property type="term" value="C:GINS complex"/>
    <property type="evidence" value="ECO:0007669"/>
    <property type="project" value="TreeGrafter"/>
</dbReference>
<evidence type="ECO:0000256" key="1">
    <source>
        <dbReference type="ARBA" id="ARBA00004123"/>
    </source>
</evidence>
<reference evidence="9" key="1">
    <citation type="submission" date="2012-07" db="EMBL/GenBank/DDBJ databases">
        <title>Genome of the Chinese tree shrew, a rising model animal genetically related to primates.</title>
        <authorList>
            <person name="Zhang G."/>
            <person name="Fan Y."/>
            <person name="Yao Y."/>
            <person name="Huang Z."/>
        </authorList>
    </citation>
    <scope>NUCLEOTIDE SEQUENCE [LARGE SCALE GENOMIC DNA]</scope>
</reference>
<feature type="compositionally biased region" description="Basic and acidic residues" evidence="6">
    <location>
        <begin position="102"/>
        <end position="119"/>
    </location>
</feature>
<proteinExistence type="inferred from homology"/>
<dbReference type="FunFam" id="1.20.58.1020:FF:000001">
    <property type="entry name" value="DNA replication complex GINS protein PSF2"/>
    <property type="match status" value="1"/>
</dbReference>
<reference evidence="9" key="2">
    <citation type="journal article" date="2013" name="Nat. Commun.">
        <title>Genome of the Chinese tree shrew.</title>
        <authorList>
            <person name="Fan Y."/>
            <person name="Huang Z.Y."/>
            <person name="Cao C.C."/>
            <person name="Chen C.S."/>
            <person name="Chen Y.X."/>
            <person name="Fan D.D."/>
            <person name="He J."/>
            <person name="Hou H.L."/>
            <person name="Hu L."/>
            <person name="Hu X.T."/>
            <person name="Jiang X.T."/>
            <person name="Lai R."/>
            <person name="Lang Y.S."/>
            <person name="Liang B."/>
            <person name="Liao S.G."/>
            <person name="Mu D."/>
            <person name="Ma Y.Y."/>
            <person name="Niu Y.Y."/>
            <person name="Sun X.Q."/>
            <person name="Xia J.Q."/>
            <person name="Xiao J."/>
            <person name="Xiong Z.Q."/>
            <person name="Xu L."/>
            <person name="Yang L."/>
            <person name="Zhang Y."/>
            <person name="Zhao W."/>
            <person name="Zhao X.D."/>
            <person name="Zheng Y.T."/>
            <person name="Zhou J.M."/>
            <person name="Zhu Y.B."/>
            <person name="Zhang G.J."/>
            <person name="Wang J."/>
            <person name="Yao Y.G."/>
        </authorList>
    </citation>
    <scope>NUCLEOTIDE SEQUENCE [LARGE SCALE GENOMIC DNA]</scope>
</reference>
<organism evidence="8 9">
    <name type="scientific">Tupaia chinensis</name>
    <name type="common">Chinese tree shrew</name>
    <name type="synonym">Tupaia belangeri chinensis</name>
    <dbReference type="NCBI Taxonomy" id="246437"/>
    <lineage>
        <taxon>Eukaryota</taxon>
        <taxon>Metazoa</taxon>
        <taxon>Chordata</taxon>
        <taxon>Craniata</taxon>
        <taxon>Vertebrata</taxon>
        <taxon>Euteleostomi</taxon>
        <taxon>Mammalia</taxon>
        <taxon>Eutheria</taxon>
        <taxon>Euarchontoglires</taxon>
        <taxon>Scandentia</taxon>
        <taxon>Tupaiidae</taxon>
        <taxon>Tupaia</taxon>
    </lineage>
</organism>
<evidence type="ECO:0000256" key="5">
    <source>
        <dbReference type="ARBA" id="ARBA00030871"/>
    </source>
</evidence>
<dbReference type="GO" id="GO:0000727">
    <property type="term" value="P:double-strand break repair via break-induced replication"/>
    <property type="evidence" value="ECO:0007669"/>
    <property type="project" value="TreeGrafter"/>
</dbReference>
<dbReference type="SUPFAM" id="SSF158573">
    <property type="entry name" value="GINS helical bundle-like"/>
    <property type="match status" value="1"/>
</dbReference>
<accession>L9KJ19</accession>
<evidence type="ECO:0000313" key="9">
    <source>
        <dbReference type="Proteomes" id="UP000011518"/>
    </source>
</evidence>
<dbReference type="AlphaFoldDB" id="L9KJ19"/>
<dbReference type="InParanoid" id="L9KJ19"/>
<protein>
    <recommendedName>
        <fullName evidence="5">GINS complex subunit 2</fullName>
    </recommendedName>
</protein>
<name>L9KJ19_TUPCH</name>
<gene>
    <name evidence="8" type="ORF">TREES_T100001718</name>
</gene>
<comment type="similarity">
    <text evidence="2">Belongs to the GINS2/PSF2 family.</text>
</comment>
<keyword evidence="9" id="KW-1185">Reference proteome</keyword>
<feature type="domain" description="GINS subunit" evidence="7">
    <location>
        <begin position="235"/>
        <end position="323"/>
    </location>
</feature>
<comment type="subcellular location">
    <subcellularLocation>
        <location evidence="1">Nucleus</location>
    </subcellularLocation>
</comment>
<dbReference type="PANTHER" id="PTHR12772">
    <property type="entry name" value="DNA REPLICATION COMPLEX GINS PROTEIN PSF2"/>
    <property type="match status" value="1"/>
</dbReference>
<dbReference type="eggNOG" id="KOG4071">
    <property type="taxonomic scope" value="Eukaryota"/>
</dbReference>
<dbReference type="Proteomes" id="UP000011518">
    <property type="component" value="Unassembled WGS sequence"/>
</dbReference>
<sequence>METWLTTLQPSESLTNTVLPRPTSVTSLARTGHAAPAQWVAEARPGCLSPSAASAHDVGLVPAAGASTGAGALLAGAGRDELPGRSEPQHGPGESPPGNTRPEGRREEHCSERQPRHGEVPGWSRTTSNPPPRFHTEHLVVPAQWPARCKEARGDPGLQANSRAEVLQAEGAPGLPGRPNPEQRAEHGWAALTHLPPARRQAEDPVLFSRSAAQASPEGSVFTCGWCPLPTAHQAENLEKIKDHEQKEETFTPMPSPYYMELTKLLLNHAADNIPKADAIRTLIKDMWDTRLAKLRVSADSFVRQQEAHAKLDNLTLMEINAGGAFLTRALSHMYKLRTSPQAPDGAHSQDF</sequence>
<dbReference type="PANTHER" id="PTHR12772:SF0">
    <property type="entry name" value="DNA REPLICATION COMPLEX GINS PROTEIN PSF2"/>
    <property type="match status" value="1"/>
</dbReference>
<evidence type="ECO:0000256" key="4">
    <source>
        <dbReference type="ARBA" id="ARBA00023242"/>
    </source>
</evidence>
<feature type="compositionally biased region" description="Basic and acidic residues" evidence="6">
    <location>
        <begin position="78"/>
        <end position="88"/>
    </location>
</feature>
<dbReference type="GO" id="GO:0006260">
    <property type="term" value="P:DNA replication"/>
    <property type="evidence" value="ECO:0007669"/>
    <property type="project" value="UniProtKB-KW"/>
</dbReference>
<evidence type="ECO:0000259" key="7">
    <source>
        <dbReference type="Pfam" id="PF05916"/>
    </source>
</evidence>
<dbReference type="Gene3D" id="1.20.58.1020">
    <property type="match status" value="1"/>
</dbReference>
<feature type="region of interest" description="Disordered" evidence="6">
    <location>
        <begin position="76"/>
        <end position="135"/>
    </location>
</feature>
<dbReference type="InterPro" id="IPR036224">
    <property type="entry name" value="GINS_bundle-like_dom_sf"/>
</dbReference>
<evidence type="ECO:0000256" key="3">
    <source>
        <dbReference type="ARBA" id="ARBA00022705"/>
    </source>
</evidence>
<keyword evidence="4" id="KW-0539">Nucleus</keyword>
<dbReference type="STRING" id="246437.L9KJ19"/>
<evidence type="ECO:0000256" key="2">
    <source>
        <dbReference type="ARBA" id="ARBA00010565"/>
    </source>
</evidence>
<evidence type="ECO:0000256" key="6">
    <source>
        <dbReference type="SAM" id="MobiDB-lite"/>
    </source>
</evidence>